<dbReference type="OrthoDB" id="277832at2759"/>
<feature type="compositionally biased region" description="Basic and acidic residues" evidence="6">
    <location>
        <begin position="117"/>
        <end position="129"/>
    </location>
</feature>
<evidence type="ECO:0000256" key="5">
    <source>
        <dbReference type="ARBA" id="ARBA00038702"/>
    </source>
</evidence>
<dbReference type="InterPro" id="IPR019510">
    <property type="entry name" value="AKAP7-like_phosphoesterase"/>
</dbReference>
<gene>
    <name evidence="8" type="ORF">JZ751_005045</name>
</gene>
<feature type="domain" description="A-kinase anchor protein 7-like phosphoesterase" evidence="7">
    <location>
        <begin position="206"/>
        <end position="404"/>
    </location>
</feature>
<comment type="subunit">
    <text evidence="5">Binds cAMP-dependent protein kinase (PKA). Interacts with PRKCA; only the cytoplasmic form is capable of interacting with PRKCA.</text>
</comment>
<feature type="region of interest" description="Disordered" evidence="6">
    <location>
        <begin position="110"/>
        <end position="146"/>
    </location>
</feature>
<evidence type="ECO:0000259" key="7">
    <source>
        <dbReference type="Pfam" id="PF10469"/>
    </source>
</evidence>
<dbReference type="Gene3D" id="3.90.1140.10">
    <property type="entry name" value="Cyclic phosphodiesterase"/>
    <property type="match status" value="1"/>
</dbReference>
<dbReference type="GO" id="GO:0005634">
    <property type="term" value="C:nucleus"/>
    <property type="evidence" value="ECO:0007669"/>
    <property type="project" value="UniProtKB-SubCell"/>
</dbReference>
<reference evidence="8" key="1">
    <citation type="thesis" date="2021" institute="BYU ScholarsArchive" country="Provo, UT, USA">
        <title>Applications of and Algorithms for Genome Assembly and Genomic Analyses with an Emphasis on Marine Teleosts.</title>
        <authorList>
            <person name="Pickett B.D."/>
        </authorList>
    </citation>
    <scope>NUCLEOTIDE SEQUENCE</scope>
    <source>
        <strain evidence="8">HI-2016</strain>
    </source>
</reference>
<proteinExistence type="predicted"/>
<dbReference type="AlphaFoldDB" id="A0A8T2PD92"/>
<comment type="subcellular location">
    <subcellularLocation>
        <location evidence="2">Cytoplasm</location>
    </subcellularLocation>
    <subcellularLocation>
        <location evidence="1">Nucleus</location>
    </subcellularLocation>
</comment>
<dbReference type="PANTHER" id="PTHR15934:SF6">
    <property type="entry name" value="A-KINASE ANCHOR PROTEIN 7 ISOFORM GAMMA"/>
    <property type="match status" value="1"/>
</dbReference>
<accession>A0A8T2PD92</accession>
<dbReference type="GO" id="GO:0034237">
    <property type="term" value="F:protein kinase A regulatory subunit binding"/>
    <property type="evidence" value="ECO:0007669"/>
    <property type="project" value="TreeGrafter"/>
</dbReference>
<evidence type="ECO:0000256" key="6">
    <source>
        <dbReference type="SAM" id="MobiDB-lite"/>
    </source>
</evidence>
<dbReference type="Pfam" id="PF10469">
    <property type="entry name" value="AKAP7_NLS"/>
    <property type="match status" value="1"/>
</dbReference>
<keyword evidence="3" id="KW-0963">Cytoplasm</keyword>
<evidence type="ECO:0000256" key="1">
    <source>
        <dbReference type="ARBA" id="ARBA00004123"/>
    </source>
</evidence>
<dbReference type="FunFam" id="3.90.1140.10:FF:000004">
    <property type="entry name" value="A-kinase anchoring protein 7 isoform X1"/>
    <property type="match status" value="1"/>
</dbReference>
<dbReference type="InterPro" id="IPR052641">
    <property type="entry name" value="AKAP7_isoform_gamma"/>
</dbReference>
<dbReference type="PANTHER" id="PTHR15934">
    <property type="entry name" value="RNA 2',3'-CYCLIC PHOSPHODIESTERASE"/>
    <property type="match status" value="1"/>
</dbReference>
<dbReference type="InterPro" id="IPR009097">
    <property type="entry name" value="Cyclic_Pdiesterase"/>
</dbReference>
<name>A0A8T2PD92_9TELE</name>
<comment type="caution">
    <text evidence="8">The sequence shown here is derived from an EMBL/GenBank/DDBJ whole genome shotgun (WGS) entry which is preliminary data.</text>
</comment>
<sequence length="413" mass="46639">MIPVRVLLLRMRNVTVNLARQVFPQVFHKLPGTQVNLRDKRKIQREPYVFSSLPQRQVNLMDMQSVSQPETDMHIVELETSMEHDSKIIPTPVHNASADVSTEEVMVQPMPSVKACHNPEHSGLKEKSERRKPKKSKLRGRKQKLKSSDCADNLLAELPFANAESWKDLGFTTSEKNVKKKRKRGDSGRGESEEDGDKKKKKKPRPNYFVSIPITNPKIRGGIQAVQNLIIQKDHRYSRALVPVASLHITLLVTYLSNEEEVSTAMSVVAQMKHILPNLLQGRELALPFSGIGNFRNEVAFAQLADGEHVSMLTEIAEAVRKAFEEKGVSSGDSKAFKPHLTFMKLSRAPKLRSQGIKKIDPEAYKSFAEHNFGVETVSRLDLCSMLKKKSPDGYYHCETSVTFGKLKHICHK</sequence>
<dbReference type="SUPFAM" id="SSF55144">
    <property type="entry name" value="LigT-like"/>
    <property type="match status" value="1"/>
</dbReference>
<evidence type="ECO:0000256" key="4">
    <source>
        <dbReference type="ARBA" id="ARBA00023242"/>
    </source>
</evidence>
<protein>
    <recommendedName>
        <fullName evidence="7">A-kinase anchor protein 7-like phosphoesterase domain-containing protein</fullName>
    </recommendedName>
</protein>
<feature type="region of interest" description="Disordered" evidence="6">
    <location>
        <begin position="176"/>
        <end position="211"/>
    </location>
</feature>
<evidence type="ECO:0000313" key="9">
    <source>
        <dbReference type="Proteomes" id="UP000824540"/>
    </source>
</evidence>
<keyword evidence="4" id="KW-0539">Nucleus</keyword>
<evidence type="ECO:0000256" key="3">
    <source>
        <dbReference type="ARBA" id="ARBA00022490"/>
    </source>
</evidence>
<dbReference type="GO" id="GO:0005829">
    <property type="term" value="C:cytosol"/>
    <property type="evidence" value="ECO:0007669"/>
    <property type="project" value="TreeGrafter"/>
</dbReference>
<dbReference type="GO" id="GO:0010738">
    <property type="term" value="P:regulation of protein kinase A signaling"/>
    <property type="evidence" value="ECO:0007669"/>
    <property type="project" value="TreeGrafter"/>
</dbReference>
<organism evidence="8 9">
    <name type="scientific">Albula glossodonta</name>
    <name type="common">roundjaw bonefish</name>
    <dbReference type="NCBI Taxonomy" id="121402"/>
    <lineage>
        <taxon>Eukaryota</taxon>
        <taxon>Metazoa</taxon>
        <taxon>Chordata</taxon>
        <taxon>Craniata</taxon>
        <taxon>Vertebrata</taxon>
        <taxon>Euteleostomi</taxon>
        <taxon>Actinopterygii</taxon>
        <taxon>Neopterygii</taxon>
        <taxon>Teleostei</taxon>
        <taxon>Albuliformes</taxon>
        <taxon>Albulidae</taxon>
        <taxon>Albula</taxon>
    </lineage>
</organism>
<dbReference type="Proteomes" id="UP000824540">
    <property type="component" value="Unassembled WGS sequence"/>
</dbReference>
<feature type="compositionally biased region" description="Basic residues" evidence="6">
    <location>
        <begin position="130"/>
        <end position="145"/>
    </location>
</feature>
<evidence type="ECO:0000256" key="2">
    <source>
        <dbReference type="ARBA" id="ARBA00004496"/>
    </source>
</evidence>
<dbReference type="EMBL" id="JAFBMS010000013">
    <property type="protein sequence ID" value="KAG9347478.1"/>
    <property type="molecule type" value="Genomic_DNA"/>
</dbReference>
<evidence type="ECO:0000313" key="8">
    <source>
        <dbReference type="EMBL" id="KAG9347478.1"/>
    </source>
</evidence>
<keyword evidence="9" id="KW-1185">Reference proteome</keyword>